<gene>
    <name evidence="5" type="ORF">FHX46_000236</name>
</gene>
<dbReference type="InterPro" id="IPR018356">
    <property type="entry name" value="Tscrpt_reg_HTH_DeoR_CS"/>
</dbReference>
<dbReference type="GO" id="GO:0003677">
    <property type="term" value="F:DNA binding"/>
    <property type="evidence" value="ECO:0007669"/>
    <property type="project" value="UniProtKB-KW"/>
</dbReference>
<evidence type="ECO:0000256" key="1">
    <source>
        <dbReference type="ARBA" id="ARBA00023015"/>
    </source>
</evidence>
<dbReference type="PANTHER" id="PTHR34580">
    <property type="match status" value="1"/>
</dbReference>
<protein>
    <submittedName>
        <fullName evidence="5">DNA-binding transcriptional regulator YafY</fullName>
    </submittedName>
</protein>
<accession>A0ABX0SQR6</accession>
<evidence type="ECO:0000256" key="3">
    <source>
        <dbReference type="ARBA" id="ARBA00023163"/>
    </source>
</evidence>
<dbReference type="PIRSF" id="PIRSF016838">
    <property type="entry name" value="PafC"/>
    <property type="match status" value="1"/>
</dbReference>
<dbReference type="Pfam" id="PF08279">
    <property type="entry name" value="HTH_11"/>
    <property type="match status" value="1"/>
</dbReference>
<dbReference type="PROSITE" id="PS00894">
    <property type="entry name" value="HTH_DEOR_1"/>
    <property type="match status" value="1"/>
</dbReference>
<dbReference type="PROSITE" id="PS51000">
    <property type="entry name" value="HTH_DEOR_2"/>
    <property type="match status" value="1"/>
</dbReference>
<keyword evidence="2 5" id="KW-0238">DNA-binding</keyword>
<comment type="caution">
    <text evidence="5">The sequence shown here is derived from an EMBL/GenBank/DDBJ whole genome shotgun (WGS) entry which is preliminary data.</text>
</comment>
<dbReference type="InterPro" id="IPR036390">
    <property type="entry name" value="WH_DNA-bd_sf"/>
</dbReference>
<proteinExistence type="predicted"/>
<dbReference type="EMBL" id="JAANOU010000001">
    <property type="protein sequence ID" value="NIH77706.1"/>
    <property type="molecule type" value="Genomic_DNA"/>
</dbReference>
<keyword evidence="6" id="KW-1185">Reference proteome</keyword>
<dbReference type="Pfam" id="PF13280">
    <property type="entry name" value="WYL"/>
    <property type="match status" value="1"/>
</dbReference>
<dbReference type="InterPro" id="IPR026881">
    <property type="entry name" value="WYL_dom"/>
</dbReference>
<dbReference type="Proteomes" id="UP000754495">
    <property type="component" value="Unassembled WGS sequence"/>
</dbReference>
<evidence type="ECO:0000313" key="5">
    <source>
        <dbReference type="EMBL" id="NIH77706.1"/>
    </source>
</evidence>
<keyword evidence="3" id="KW-0804">Transcription</keyword>
<dbReference type="Gene3D" id="1.10.10.10">
    <property type="entry name" value="Winged helix-like DNA-binding domain superfamily/Winged helix DNA-binding domain"/>
    <property type="match status" value="1"/>
</dbReference>
<feature type="domain" description="HTH deoR-type" evidence="4">
    <location>
        <begin position="4"/>
        <end position="70"/>
    </location>
</feature>
<dbReference type="InterPro" id="IPR051534">
    <property type="entry name" value="CBASS_pafABC_assoc_protein"/>
</dbReference>
<evidence type="ECO:0000256" key="2">
    <source>
        <dbReference type="ARBA" id="ARBA00023125"/>
    </source>
</evidence>
<evidence type="ECO:0000259" key="4">
    <source>
        <dbReference type="PROSITE" id="PS51000"/>
    </source>
</evidence>
<dbReference type="RefSeq" id="WP_313885984.1">
    <property type="nucleotide sequence ID" value="NZ_JAANOU010000001.1"/>
</dbReference>
<dbReference type="InterPro" id="IPR001034">
    <property type="entry name" value="DeoR_HTH"/>
</dbReference>
<dbReference type="PROSITE" id="PS52050">
    <property type="entry name" value="WYL"/>
    <property type="match status" value="1"/>
</dbReference>
<dbReference type="InterPro" id="IPR013196">
    <property type="entry name" value="HTH_11"/>
</dbReference>
<evidence type="ECO:0000313" key="6">
    <source>
        <dbReference type="Proteomes" id="UP000754495"/>
    </source>
</evidence>
<organism evidence="5 6">
    <name type="scientific">Amycolatopsis viridis</name>
    <dbReference type="NCBI Taxonomy" id="185678"/>
    <lineage>
        <taxon>Bacteria</taxon>
        <taxon>Bacillati</taxon>
        <taxon>Actinomycetota</taxon>
        <taxon>Actinomycetes</taxon>
        <taxon>Pseudonocardiales</taxon>
        <taxon>Pseudonocardiaceae</taxon>
        <taxon>Amycolatopsis</taxon>
    </lineage>
</organism>
<keyword evidence="1" id="KW-0805">Transcription regulation</keyword>
<dbReference type="SUPFAM" id="SSF46785">
    <property type="entry name" value="Winged helix' DNA-binding domain"/>
    <property type="match status" value="1"/>
</dbReference>
<name>A0ABX0SQR6_9PSEU</name>
<reference evidence="5 6" key="1">
    <citation type="submission" date="2020-03" db="EMBL/GenBank/DDBJ databases">
        <title>Sequencing the genomes of 1000 actinobacteria strains.</title>
        <authorList>
            <person name="Klenk H.-P."/>
        </authorList>
    </citation>
    <scope>NUCLEOTIDE SEQUENCE [LARGE SCALE GENOMIC DNA]</scope>
    <source>
        <strain evidence="5 6">DSM 45668</strain>
    </source>
</reference>
<sequence>MHGPSARMLELLSLLQTGRTWGGAELAGRLGVSARTLRRDVERLRELGFPVQSVPGPGGRYQLVAGRAMPPLLLTDEEAVATVVGLRFAALAQVDGATGAAEGALRKLEQVLPARLRYRIAAVLASTEAVSRAAGLLDLRVLQLFASAAHAREHVRFGYTTRAGERSERRVEPYRQVLLGKRWYLLAWDTDRRDWRTFRIDRITDVTLPGTTFPPRPLPPDPVSFVQTSANVPLSRHRGVVRFDAPVQVVAERLMTEAGTLEPIDEHRCRFVTPVDSWEWLAMTLPMVGVPYTIEGPPELVERTRVLAGRLRAATGG</sequence>
<dbReference type="PANTHER" id="PTHR34580:SF3">
    <property type="entry name" value="PROTEIN PAFB"/>
    <property type="match status" value="1"/>
</dbReference>
<dbReference type="InterPro" id="IPR028349">
    <property type="entry name" value="PafC-like"/>
</dbReference>
<dbReference type="InterPro" id="IPR036388">
    <property type="entry name" value="WH-like_DNA-bd_sf"/>
</dbReference>